<sequence length="423" mass="45429">MGIHVIKMPDIGEGIAEVELVEWHIKVGDEVHEDQVLAEVMTDKATVEIPSPVSGRILALGGEPGQVMAVGGELVRLEVEGAGNHREAAARPHESAPAAEAEAKAQPLREAPRAEAKPAPAPRPAAAAPAPRRAPGEKPLASPAVRQRARDLGVELQFVQGSGPAGRILHDDLDQYLAHGGAVVASGYAARHDEQQIQVIGLRRKIAQKMAEAKRRIPHFSYVEEIDVTDLEDLRQHLNAKYGASRGKLTLLPFIARAMVVALREFPQLNARYDDEAEVITRYGAVHLGVATQSDSGLMVPVLRNAESRDLWGNAAEVARLAEAARHGKASREELSGSTITLSSLGALGGIVSTPVINHPEVAIVGVNRMVERPMVLNGQIVVRKMMNLSSSFDHRVVDGMDAAAFIQAVRALLEHPATLFLE</sequence>
<keyword evidence="5 7" id="KW-0450">Lipoyl</keyword>
<dbReference type="EC" id="2.3.1.-" evidence="7"/>
<evidence type="ECO:0000256" key="8">
    <source>
        <dbReference type="SAM" id="MobiDB-lite"/>
    </source>
</evidence>
<dbReference type="InterPro" id="IPR023213">
    <property type="entry name" value="CAT-like_dom_sf"/>
</dbReference>
<reference evidence="11 12" key="1">
    <citation type="submission" date="2016-10" db="EMBL/GenBank/DDBJ databases">
        <authorList>
            <person name="Varghese N."/>
            <person name="Submissions S."/>
        </authorList>
    </citation>
    <scope>NUCLEOTIDE SEQUENCE [LARGE SCALE GENOMIC DNA]</scope>
    <source>
        <strain evidence="11 12">LMG 18378</strain>
    </source>
</reference>
<comment type="subunit">
    <text evidence="3">Forms a 24-polypeptide structural core with octahedral symmetry.</text>
</comment>
<keyword evidence="12" id="KW-1185">Reference proteome</keyword>
<evidence type="ECO:0000256" key="4">
    <source>
        <dbReference type="ARBA" id="ARBA00022679"/>
    </source>
</evidence>
<feature type="domain" description="Lipoyl-binding" evidence="9">
    <location>
        <begin position="3"/>
        <end position="78"/>
    </location>
</feature>
<dbReference type="Gene3D" id="4.10.320.10">
    <property type="entry name" value="E3-binding domain"/>
    <property type="match status" value="1"/>
</dbReference>
<evidence type="ECO:0000259" key="9">
    <source>
        <dbReference type="PROSITE" id="PS50968"/>
    </source>
</evidence>
<dbReference type="InterPro" id="IPR036625">
    <property type="entry name" value="E3-bd_dom_sf"/>
</dbReference>
<dbReference type="InterPro" id="IPR000089">
    <property type="entry name" value="Biotin_lipoyl"/>
</dbReference>
<dbReference type="Gene3D" id="3.30.559.10">
    <property type="entry name" value="Chloramphenicol acetyltransferase-like domain"/>
    <property type="match status" value="1"/>
</dbReference>
<gene>
    <name evidence="11" type="ORF">SAMN05216577_11980</name>
</gene>
<comment type="similarity">
    <text evidence="2 7">Belongs to the 2-oxoacid dehydrogenase family.</text>
</comment>
<dbReference type="EMBL" id="FOLS01000019">
    <property type="protein sequence ID" value="SFD20141.1"/>
    <property type="molecule type" value="Genomic_DNA"/>
</dbReference>
<evidence type="ECO:0000256" key="2">
    <source>
        <dbReference type="ARBA" id="ARBA00007317"/>
    </source>
</evidence>
<evidence type="ECO:0000313" key="12">
    <source>
        <dbReference type="Proteomes" id="UP000183385"/>
    </source>
</evidence>
<dbReference type="GO" id="GO:0005737">
    <property type="term" value="C:cytoplasm"/>
    <property type="evidence" value="ECO:0007669"/>
    <property type="project" value="TreeGrafter"/>
</dbReference>
<dbReference type="InterPro" id="IPR003016">
    <property type="entry name" value="2-oxoA_DH_lipoyl-BS"/>
</dbReference>
<organism evidence="11 12">
    <name type="scientific">Pseudomonas citronellolis</name>
    <dbReference type="NCBI Taxonomy" id="53408"/>
    <lineage>
        <taxon>Bacteria</taxon>
        <taxon>Pseudomonadati</taxon>
        <taxon>Pseudomonadota</taxon>
        <taxon>Gammaproteobacteria</taxon>
        <taxon>Pseudomonadales</taxon>
        <taxon>Pseudomonadaceae</taxon>
        <taxon>Pseudomonas</taxon>
    </lineage>
</organism>
<dbReference type="InterPro" id="IPR050743">
    <property type="entry name" value="2-oxoacid_DH_E2_comp"/>
</dbReference>
<dbReference type="GO" id="GO:0016407">
    <property type="term" value="F:acetyltransferase activity"/>
    <property type="evidence" value="ECO:0007669"/>
    <property type="project" value="TreeGrafter"/>
</dbReference>
<dbReference type="InterPro" id="IPR001078">
    <property type="entry name" value="2-oxoacid_DH_actylTfrase"/>
</dbReference>
<comment type="caution">
    <text evidence="11">The sequence shown here is derived from an EMBL/GenBank/DDBJ whole genome shotgun (WGS) entry which is preliminary data.</text>
</comment>
<dbReference type="PROSITE" id="PS00189">
    <property type="entry name" value="LIPOYL"/>
    <property type="match status" value="1"/>
</dbReference>
<evidence type="ECO:0000256" key="3">
    <source>
        <dbReference type="ARBA" id="ARBA00011484"/>
    </source>
</evidence>
<comment type="cofactor">
    <cofactor evidence="1 7">
        <name>(R)-lipoate</name>
        <dbReference type="ChEBI" id="CHEBI:83088"/>
    </cofactor>
</comment>
<dbReference type="AlphaFoldDB" id="A0AAQ1HQC6"/>
<proteinExistence type="inferred from homology"/>
<dbReference type="SUPFAM" id="SSF52777">
    <property type="entry name" value="CoA-dependent acyltransferases"/>
    <property type="match status" value="1"/>
</dbReference>
<feature type="compositionally biased region" description="Basic and acidic residues" evidence="8">
    <location>
        <begin position="83"/>
        <end position="94"/>
    </location>
</feature>
<accession>A0AAQ1HQC6</accession>
<dbReference type="PANTHER" id="PTHR43178:SF5">
    <property type="entry name" value="LIPOAMIDE ACYLTRANSFERASE COMPONENT OF BRANCHED-CHAIN ALPHA-KETO ACID DEHYDROGENASE COMPLEX, MITOCHONDRIAL"/>
    <property type="match status" value="1"/>
</dbReference>
<evidence type="ECO:0000259" key="10">
    <source>
        <dbReference type="PROSITE" id="PS51826"/>
    </source>
</evidence>
<dbReference type="PROSITE" id="PS50968">
    <property type="entry name" value="BIOTINYL_LIPOYL"/>
    <property type="match status" value="1"/>
</dbReference>
<dbReference type="SUPFAM" id="SSF51230">
    <property type="entry name" value="Single hybrid motif"/>
    <property type="match status" value="1"/>
</dbReference>
<dbReference type="Gene3D" id="2.40.50.100">
    <property type="match status" value="1"/>
</dbReference>
<dbReference type="InterPro" id="IPR011053">
    <property type="entry name" value="Single_hybrid_motif"/>
</dbReference>
<evidence type="ECO:0000256" key="1">
    <source>
        <dbReference type="ARBA" id="ARBA00001938"/>
    </source>
</evidence>
<dbReference type="Pfam" id="PF02817">
    <property type="entry name" value="E3_binding"/>
    <property type="match status" value="1"/>
</dbReference>
<dbReference type="SUPFAM" id="SSF47005">
    <property type="entry name" value="Peripheral subunit-binding domain of 2-oxo acid dehydrogenase complex"/>
    <property type="match status" value="1"/>
</dbReference>
<dbReference type="Proteomes" id="UP000183385">
    <property type="component" value="Unassembled WGS sequence"/>
</dbReference>
<keyword evidence="6 7" id="KW-0012">Acyltransferase</keyword>
<dbReference type="Pfam" id="PF00364">
    <property type="entry name" value="Biotin_lipoyl"/>
    <property type="match status" value="1"/>
</dbReference>
<dbReference type="CDD" id="cd06849">
    <property type="entry name" value="lipoyl_domain"/>
    <property type="match status" value="1"/>
</dbReference>
<dbReference type="Pfam" id="PF00198">
    <property type="entry name" value="2-oxoacid_dh"/>
    <property type="match status" value="1"/>
</dbReference>
<dbReference type="RefSeq" id="WP_074981751.1">
    <property type="nucleotide sequence ID" value="NZ_FOLS01000019.1"/>
</dbReference>
<keyword evidence="4 7" id="KW-0808">Transferase</keyword>
<protein>
    <recommendedName>
        <fullName evidence="7">Dihydrolipoamide acetyltransferase component of pyruvate dehydrogenase complex</fullName>
        <ecNumber evidence="7">2.3.1.-</ecNumber>
    </recommendedName>
</protein>
<evidence type="ECO:0000256" key="5">
    <source>
        <dbReference type="ARBA" id="ARBA00022823"/>
    </source>
</evidence>
<evidence type="ECO:0000256" key="6">
    <source>
        <dbReference type="ARBA" id="ARBA00023315"/>
    </source>
</evidence>
<dbReference type="PANTHER" id="PTHR43178">
    <property type="entry name" value="DIHYDROLIPOAMIDE ACETYLTRANSFERASE COMPONENT OF PYRUVATE DEHYDROGENASE COMPLEX"/>
    <property type="match status" value="1"/>
</dbReference>
<dbReference type="FunFam" id="4.10.320.10:FF:000002">
    <property type="entry name" value="Dihydrolipoamide acetyltransferase component of pyruvate dehydrogenase complex"/>
    <property type="match status" value="1"/>
</dbReference>
<evidence type="ECO:0000313" key="11">
    <source>
        <dbReference type="EMBL" id="SFD20141.1"/>
    </source>
</evidence>
<name>A0AAQ1HQC6_9PSED</name>
<feature type="domain" description="Peripheral subunit-binding (PSBD)" evidence="10">
    <location>
        <begin position="140"/>
        <end position="177"/>
    </location>
</feature>
<dbReference type="InterPro" id="IPR004167">
    <property type="entry name" value="PSBD"/>
</dbReference>
<evidence type="ECO:0000256" key="7">
    <source>
        <dbReference type="RuleBase" id="RU003423"/>
    </source>
</evidence>
<dbReference type="PROSITE" id="PS51826">
    <property type="entry name" value="PSBD"/>
    <property type="match status" value="1"/>
</dbReference>
<dbReference type="FunFam" id="3.30.559.10:FF:000007">
    <property type="entry name" value="Dihydrolipoamide acetyltransferase component of pyruvate dehydrogenase complex"/>
    <property type="match status" value="1"/>
</dbReference>
<feature type="region of interest" description="Disordered" evidence="8">
    <location>
        <begin position="83"/>
        <end position="146"/>
    </location>
</feature>
<feature type="compositionally biased region" description="Low complexity" evidence="8">
    <location>
        <begin position="124"/>
        <end position="133"/>
    </location>
</feature>
<dbReference type="GO" id="GO:0031405">
    <property type="term" value="F:lipoic acid binding"/>
    <property type="evidence" value="ECO:0007669"/>
    <property type="project" value="TreeGrafter"/>
</dbReference>